<organism evidence="3 4">
    <name type="scientific">Klebsiella grimontii</name>
    <dbReference type="NCBI Taxonomy" id="2058152"/>
    <lineage>
        <taxon>Bacteria</taxon>
        <taxon>Pseudomonadati</taxon>
        <taxon>Pseudomonadota</taxon>
        <taxon>Gammaproteobacteria</taxon>
        <taxon>Enterobacterales</taxon>
        <taxon>Enterobacteriaceae</taxon>
        <taxon>Klebsiella/Raoultella group</taxon>
        <taxon>Klebsiella</taxon>
    </lineage>
</organism>
<sequence length="123" mass="13589">MNFQQTWLYWLAGVVLLVVAVMSWRDKANPRRLTTGLFWGLYGLVFLFGDWTYELVGDKRTVNIGVGVVVVVLALIAGFGGVRLGRYHQRSQEERTPAPRVLATGCFSRAGDTGGDGDRRAAV</sequence>
<feature type="transmembrane region" description="Helical" evidence="2">
    <location>
        <begin position="62"/>
        <end position="82"/>
    </location>
</feature>
<evidence type="ECO:0000256" key="2">
    <source>
        <dbReference type="SAM" id="Phobius"/>
    </source>
</evidence>
<dbReference type="Proteomes" id="UP000254571">
    <property type="component" value="Unassembled WGS sequence"/>
</dbReference>
<dbReference type="AlphaFoldDB" id="A0A7H4P7Q7"/>
<feature type="transmembrane region" description="Helical" evidence="2">
    <location>
        <begin position="36"/>
        <end position="56"/>
    </location>
</feature>
<dbReference type="InterPro" id="IPR009323">
    <property type="entry name" value="DUF979"/>
</dbReference>
<keyword evidence="2" id="KW-0472">Membrane</keyword>
<feature type="region of interest" description="Disordered" evidence="1">
    <location>
        <begin position="90"/>
        <end position="123"/>
    </location>
</feature>
<reference evidence="3 4" key="1">
    <citation type="submission" date="2018-06" db="EMBL/GenBank/DDBJ databases">
        <authorList>
            <consortium name="Pathogen Informatics"/>
            <person name="Doyle S."/>
        </authorList>
    </citation>
    <scope>NUCLEOTIDE SEQUENCE [LARGE SCALE GENOMIC DNA]</scope>
    <source>
        <strain evidence="3 4">NCTC9149</strain>
    </source>
</reference>
<accession>A0A7H4P7Q7</accession>
<dbReference type="Pfam" id="PF06166">
    <property type="entry name" value="DUF979"/>
    <property type="match status" value="1"/>
</dbReference>
<comment type="caution">
    <text evidence="3">The sequence shown here is derived from an EMBL/GenBank/DDBJ whole genome shotgun (WGS) entry which is preliminary data.</text>
</comment>
<keyword evidence="2" id="KW-0812">Transmembrane</keyword>
<evidence type="ECO:0000256" key="1">
    <source>
        <dbReference type="SAM" id="MobiDB-lite"/>
    </source>
</evidence>
<keyword evidence="2" id="KW-1133">Transmembrane helix</keyword>
<name>A0A7H4P7Q7_9ENTR</name>
<feature type="transmembrane region" description="Helical" evidence="2">
    <location>
        <begin position="6"/>
        <end position="24"/>
    </location>
</feature>
<gene>
    <name evidence="3" type="ORF">NCTC9149_04927</name>
</gene>
<proteinExistence type="predicted"/>
<evidence type="ECO:0000313" key="4">
    <source>
        <dbReference type="Proteomes" id="UP000254571"/>
    </source>
</evidence>
<protein>
    <submittedName>
        <fullName evidence="3">Membrane protein</fullName>
    </submittedName>
</protein>
<dbReference type="EMBL" id="UGMX01000002">
    <property type="protein sequence ID" value="STW08472.1"/>
    <property type="molecule type" value="Genomic_DNA"/>
</dbReference>
<evidence type="ECO:0000313" key="3">
    <source>
        <dbReference type="EMBL" id="STW08472.1"/>
    </source>
</evidence>